<dbReference type="GO" id="GO:0043023">
    <property type="term" value="F:ribosomal large subunit binding"/>
    <property type="evidence" value="ECO:0007669"/>
    <property type="project" value="TreeGrafter"/>
</dbReference>
<dbReference type="AlphaFoldDB" id="A0A0G1NZV3"/>
<dbReference type="FunFam" id="3.30.1360.40:FF:000001">
    <property type="entry name" value="Ribosome-recycling factor"/>
    <property type="match status" value="1"/>
</dbReference>
<dbReference type="Pfam" id="PF01765">
    <property type="entry name" value="RRF"/>
    <property type="match status" value="1"/>
</dbReference>
<dbReference type="InterPro" id="IPR036191">
    <property type="entry name" value="RRF_sf"/>
</dbReference>
<name>A0A0G1NZV3_9BACT</name>
<organism evidence="5 6">
    <name type="scientific">Candidatus Magasanikbacteria bacterium GW2011_GWA2_46_17</name>
    <dbReference type="NCBI Taxonomy" id="1619042"/>
    <lineage>
        <taxon>Bacteria</taxon>
        <taxon>Candidatus Magasanikiibacteriota</taxon>
    </lineage>
</organism>
<reference evidence="5 6" key="1">
    <citation type="journal article" date="2015" name="Nature">
        <title>rRNA introns, odd ribosomes, and small enigmatic genomes across a large radiation of phyla.</title>
        <authorList>
            <person name="Brown C.T."/>
            <person name="Hug L.A."/>
            <person name="Thomas B.C."/>
            <person name="Sharon I."/>
            <person name="Castelle C.J."/>
            <person name="Singh A."/>
            <person name="Wilkins M.J."/>
            <person name="Williams K.H."/>
            <person name="Banfield J.F."/>
        </authorList>
    </citation>
    <scope>NUCLEOTIDE SEQUENCE [LARGE SCALE GENOMIC DNA]</scope>
</reference>
<dbReference type="PANTHER" id="PTHR20982">
    <property type="entry name" value="RIBOSOME RECYCLING FACTOR"/>
    <property type="match status" value="1"/>
</dbReference>
<comment type="caution">
    <text evidence="5">The sequence shown here is derived from an EMBL/GenBank/DDBJ whole genome shotgun (WGS) entry which is preliminary data.</text>
</comment>
<evidence type="ECO:0000256" key="1">
    <source>
        <dbReference type="ARBA" id="ARBA00005912"/>
    </source>
</evidence>
<dbReference type="Gene3D" id="3.30.1360.40">
    <property type="match status" value="1"/>
</dbReference>
<keyword evidence="2" id="KW-0648">Protein biosynthesis</keyword>
<dbReference type="PANTHER" id="PTHR20982:SF3">
    <property type="entry name" value="MITOCHONDRIAL RIBOSOME RECYCLING FACTOR PSEUDO 1"/>
    <property type="match status" value="1"/>
</dbReference>
<dbReference type="NCBIfam" id="TIGR00496">
    <property type="entry name" value="frr"/>
    <property type="match status" value="1"/>
</dbReference>
<dbReference type="SUPFAM" id="SSF55194">
    <property type="entry name" value="Ribosome recycling factor, RRF"/>
    <property type="match status" value="1"/>
</dbReference>
<dbReference type="InterPro" id="IPR002661">
    <property type="entry name" value="Ribosome_recyc_fac"/>
</dbReference>
<proteinExistence type="inferred from homology"/>
<sequence>MPYNFSKFNQKGKAVEEWLAKELSGIRTSRATPAILDGILVESYGAKLPINQVGSIASQDARALFITPWDASSIKEIEKAIAAGNLGLSVSAVDTGVRVSFPELTSERRTVLIKTAKEKFEDARISVRKLRDEIQSEIESAEKAGGIGEDEKFRLKAELQKLVDALNKKLSEAVERKEKEILS</sequence>
<comment type="similarity">
    <text evidence="1">Belongs to the RRF family.</text>
</comment>
<dbReference type="Gene3D" id="1.10.132.20">
    <property type="entry name" value="Ribosome-recycling factor"/>
    <property type="match status" value="1"/>
</dbReference>
<dbReference type="InterPro" id="IPR023584">
    <property type="entry name" value="Ribosome_recyc_fac_dom"/>
</dbReference>
<evidence type="ECO:0000313" key="6">
    <source>
        <dbReference type="Proteomes" id="UP000034175"/>
    </source>
</evidence>
<protein>
    <submittedName>
        <fullName evidence="5">Ribosome recycling factor</fullName>
    </submittedName>
</protein>
<keyword evidence="3" id="KW-0175">Coiled coil</keyword>
<evidence type="ECO:0000256" key="3">
    <source>
        <dbReference type="SAM" id="Coils"/>
    </source>
</evidence>
<evidence type="ECO:0000256" key="2">
    <source>
        <dbReference type="ARBA" id="ARBA00022917"/>
    </source>
</evidence>
<accession>A0A0G1NZV3</accession>
<gene>
    <name evidence="5" type="ORF">UX39_C0011G0003</name>
</gene>
<dbReference type="GO" id="GO:0006412">
    <property type="term" value="P:translation"/>
    <property type="evidence" value="ECO:0007669"/>
    <property type="project" value="UniProtKB-KW"/>
</dbReference>
<feature type="coiled-coil region" evidence="3">
    <location>
        <begin position="113"/>
        <end position="176"/>
    </location>
</feature>
<dbReference type="EMBL" id="LCMA01000011">
    <property type="protein sequence ID" value="KKU26189.1"/>
    <property type="molecule type" value="Genomic_DNA"/>
</dbReference>
<evidence type="ECO:0000313" key="5">
    <source>
        <dbReference type="EMBL" id="KKU26189.1"/>
    </source>
</evidence>
<dbReference type="Proteomes" id="UP000034175">
    <property type="component" value="Unassembled WGS sequence"/>
</dbReference>
<feature type="domain" description="Ribosome recycling factor" evidence="4">
    <location>
        <begin position="20"/>
        <end position="182"/>
    </location>
</feature>
<evidence type="ECO:0000259" key="4">
    <source>
        <dbReference type="Pfam" id="PF01765"/>
    </source>
</evidence>